<name>A0ABD0N1B8_CIRMR</name>
<dbReference type="Proteomes" id="UP001529510">
    <property type="component" value="Unassembled WGS sequence"/>
</dbReference>
<accession>A0ABD0N1B8</accession>
<dbReference type="AlphaFoldDB" id="A0ABD0N1B8"/>
<protein>
    <submittedName>
        <fullName evidence="1">Uncharacterized protein</fullName>
    </submittedName>
</protein>
<evidence type="ECO:0000313" key="1">
    <source>
        <dbReference type="EMBL" id="KAL0154681.1"/>
    </source>
</evidence>
<proteinExistence type="predicted"/>
<organism evidence="1 2">
    <name type="scientific">Cirrhinus mrigala</name>
    <name type="common">Mrigala</name>
    <dbReference type="NCBI Taxonomy" id="683832"/>
    <lineage>
        <taxon>Eukaryota</taxon>
        <taxon>Metazoa</taxon>
        <taxon>Chordata</taxon>
        <taxon>Craniata</taxon>
        <taxon>Vertebrata</taxon>
        <taxon>Euteleostomi</taxon>
        <taxon>Actinopterygii</taxon>
        <taxon>Neopterygii</taxon>
        <taxon>Teleostei</taxon>
        <taxon>Ostariophysi</taxon>
        <taxon>Cypriniformes</taxon>
        <taxon>Cyprinidae</taxon>
        <taxon>Labeoninae</taxon>
        <taxon>Labeonini</taxon>
        <taxon>Cirrhinus</taxon>
    </lineage>
</organism>
<dbReference type="EMBL" id="JAMKFB020000025">
    <property type="protein sequence ID" value="KAL0154681.1"/>
    <property type="molecule type" value="Genomic_DNA"/>
</dbReference>
<sequence length="56" mass="6391">QARSCGSTISMRTYREPQTSCQISLITSVFTSMEGRHMDEVYAVFLQRALIYSPSR</sequence>
<keyword evidence="2" id="KW-1185">Reference proteome</keyword>
<feature type="non-terminal residue" evidence="1">
    <location>
        <position position="1"/>
    </location>
</feature>
<reference evidence="1 2" key="1">
    <citation type="submission" date="2024-05" db="EMBL/GenBank/DDBJ databases">
        <title>Genome sequencing and assembly of Indian major carp, Cirrhinus mrigala (Hamilton, 1822).</title>
        <authorList>
            <person name="Mohindra V."/>
            <person name="Chowdhury L.M."/>
            <person name="Lal K."/>
            <person name="Jena J.K."/>
        </authorList>
    </citation>
    <scope>NUCLEOTIDE SEQUENCE [LARGE SCALE GENOMIC DNA]</scope>
    <source>
        <strain evidence="1">CM1030</strain>
        <tissue evidence="1">Blood</tissue>
    </source>
</reference>
<comment type="caution">
    <text evidence="1">The sequence shown here is derived from an EMBL/GenBank/DDBJ whole genome shotgun (WGS) entry which is preliminary data.</text>
</comment>
<evidence type="ECO:0000313" key="2">
    <source>
        <dbReference type="Proteomes" id="UP001529510"/>
    </source>
</evidence>
<feature type="non-terminal residue" evidence="1">
    <location>
        <position position="56"/>
    </location>
</feature>
<gene>
    <name evidence="1" type="ORF">M9458_048944</name>
</gene>